<feature type="signal peptide" evidence="1">
    <location>
        <begin position="1"/>
        <end position="20"/>
    </location>
</feature>
<evidence type="ECO:0000313" key="2">
    <source>
        <dbReference type="EMBL" id="GHE55341.1"/>
    </source>
</evidence>
<proteinExistence type="predicted"/>
<dbReference type="PROSITE" id="PS51257">
    <property type="entry name" value="PROKAR_LIPOPROTEIN"/>
    <property type="match status" value="1"/>
</dbReference>
<gene>
    <name evidence="2" type="ORF">GCM10011340_07600</name>
</gene>
<evidence type="ECO:0000313" key="3">
    <source>
        <dbReference type="Proteomes" id="UP000658258"/>
    </source>
</evidence>
<evidence type="ECO:0000256" key="1">
    <source>
        <dbReference type="SAM" id="SignalP"/>
    </source>
</evidence>
<organism evidence="2 3">
    <name type="scientific">Roseivirga thermotolerans</name>
    <dbReference type="NCBI Taxonomy" id="1758176"/>
    <lineage>
        <taxon>Bacteria</taxon>
        <taxon>Pseudomonadati</taxon>
        <taxon>Bacteroidota</taxon>
        <taxon>Cytophagia</taxon>
        <taxon>Cytophagales</taxon>
        <taxon>Roseivirgaceae</taxon>
        <taxon>Roseivirga</taxon>
    </lineage>
</organism>
<feature type="chain" id="PRO_5047125857" description="Lipoprotein" evidence="1">
    <location>
        <begin position="21"/>
        <end position="104"/>
    </location>
</feature>
<sequence>MKTKLAVVLALLGCFICACSNSEIDIVELQGTIVDVRDIPAMAECEWVLDVNGRLYKPTYLPSNYREDGLEVIVKAELYNRQASCAFLNNSIETLRIEQLYRID</sequence>
<reference evidence="3" key="1">
    <citation type="journal article" date="2019" name="Int. J. Syst. Evol. Microbiol.">
        <title>The Global Catalogue of Microorganisms (GCM) 10K type strain sequencing project: providing services to taxonomists for standard genome sequencing and annotation.</title>
        <authorList>
            <consortium name="The Broad Institute Genomics Platform"/>
            <consortium name="The Broad Institute Genome Sequencing Center for Infectious Disease"/>
            <person name="Wu L."/>
            <person name="Ma J."/>
        </authorList>
    </citation>
    <scope>NUCLEOTIDE SEQUENCE [LARGE SCALE GENOMIC DNA]</scope>
    <source>
        <strain evidence="3">CGMCC 1.15111</strain>
    </source>
</reference>
<keyword evidence="1" id="KW-0732">Signal</keyword>
<evidence type="ECO:0008006" key="4">
    <source>
        <dbReference type="Google" id="ProtNLM"/>
    </source>
</evidence>
<dbReference type="Proteomes" id="UP000658258">
    <property type="component" value="Unassembled WGS sequence"/>
</dbReference>
<accession>A0ABQ3I1F4</accession>
<comment type="caution">
    <text evidence="2">The sequence shown here is derived from an EMBL/GenBank/DDBJ whole genome shotgun (WGS) entry which is preliminary data.</text>
</comment>
<dbReference type="EMBL" id="BNAG01000001">
    <property type="protein sequence ID" value="GHE55341.1"/>
    <property type="molecule type" value="Genomic_DNA"/>
</dbReference>
<dbReference type="RefSeq" id="WP_189628852.1">
    <property type="nucleotide sequence ID" value="NZ_BNAG01000001.1"/>
</dbReference>
<keyword evidence="3" id="KW-1185">Reference proteome</keyword>
<name>A0ABQ3I1F4_9BACT</name>
<protein>
    <recommendedName>
        <fullName evidence="4">Lipoprotein</fullName>
    </recommendedName>
</protein>